<feature type="compositionally biased region" description="Basic residues" evidence="2">
    <location>
        <begin position="1"/>
        <end position="12"/>
    </location>
</feature>
<feature type="domain" description="Reverse transcriptase" evidence="4">
    <location>
        <begin position="650"/>
        <end position="838"/>
    </location>
</feature>
<dbReference type="CDD" id="cd01647">
    <property type="entry name" value="RT_LTR"/>
    <property type="match status" value="1"/>
</dbReference>
<dbReference type="PANTHER" id="PTHR24559:SF427">
    <property type="entry name" value="RNA-DIRECTED DNA POLYMERASE"/>
    <property type="match status" value="1"/>
</dbReference>
<keyword evidence="1" id="KW-0862">Zinc</keyword>
<keyword evidence="5" id="KW-0808">Transferase</keyword>
<dbReference type="InterPro" id="IPR005162">
    <property type="entry name" value="Retrotrans_gag_dom"/>
</dbReference>
<sequence>MAPKGRPPRTTRSRPVTTTPPPVTTTPPPVADPTTTTSVTSAQLQAMIDEGVNAVLAARAATRNGDDSHTSGTGARRNERTVRECTYQDFMKCQPIFFRGTEEVVNLTQWFERMETVFRISNCTVENQVKFATCTLLGTALTWWNSHARTVTNDVAYAMTWSDLKKMMTTKYCPRNEIKKIEAELWNLKVQGTDVVAYNQRFQELALLSDRMFPEEADKIERYVGGMPDPIYSSVVASKPKTMQEAIEMATGLMERRINTLAERQTENKRRLEDTPRNNQTYQQNKRQNTGRAYAAGNGDRKPYEGTKPRCPKCNFNHHGPCTPKCTNCRKLGHLAKDCRSRPATANNNNRNNNNNNNRNNNNPRAQGANTNAIVCFECGAPGHFKKDCPQWKNKNQGNGNAVARAYAVGVAGQNPDNNVVTGTFLLNNRCASILFDTGADRSFVSTQFSTLINIAPTTLDHGYNVELADGRIIWVNTVLLGCTLNFLNHPFHVDLMPVEMGTYDVIIGMDWLTKYQAVIDCAKKIVRIPFGSEILIFHGDGSRNKRGTRLNIISCTKAQKYVLQGCHVFLAHITVKDTGDQSKKKQLEEVPIVKNFPEVFPEDLPGLPPTRQVEFHIDLVPGAAPVARAPYRLAPSEMKELADQLQELSDKGFIRPSSSPWGAPVLFVKKKDGSLRMCIDYRELNKLTVKNRYPLPRIDDLFDQLQGSSVYSKIDLRSGYHQLKVREEDVSKTAFRTRYGHYEFQVMPFGLTNAPAVFMDLMNRVCKPYLDKFVIVFIDDILIYSKSKQEHEEHLKIILELLKKEELYAKFSKCEFWLPKTQRDSSVSRSCWVLSAIIEEVFKDCQTNDAAHSKKVKFEWVTNKRQSFQLLKRNSSVCSEGFGTLLYWYKCTERERDTTIKSSKLLVMTIGLDLPKQILNAQTEARKPENIKSEDVGGMLIENAKYPEAIRTEKLEPRTDGTLCLNGRSWLPCYGDLRKVDHARVHKFEVFYPSRSPEKCTRRKEYIGGPI</sequence>
<keyword evidence="6" id="KW-1185">Reference proteome</keyword>
<dbReference type="InterPro" id="IPR043502">
    <property type="entry name" value="DNA/RNA_pol_sf"/>
</dbReference>
<evidence type="ECO:0000256" key="2">
    <source>
        <dbReference type="SAM" id="MobiDB-lite"/>
    </source>
</evidence>
<protein>
    <submittedName>
        <fullName evidence="5">Reverse transcriptase domain-containing protein</fullName>
    </submittedName>
</protein>
<dbReference type="InterPro" id="IPR000477">
    <property type="entry name" value="RT_dom"/>
</dbReference>
<dbReference type="Proteomes" id="UP001151760">
    <property type="component" value="Unassembled WGS sequence"/>
</dbReference>
<evidence type="ECO:0000313" key="5">
    <source>
        <dbReference type="EMBL" id="GJT92160.1"/>
    </source>
</evidence>
<dbReference type="CDD" id="cd00303">
    <property type="entry name" value="retropepsin_like"/>
    <property type="match status" value="1"/>
</dbReference>
<proteinExistence type="predicted"/>
<feature type="compositionally biased region" description="Pro residues" evidence="2">
    <location>
        <begin position="18"/>
        <end position="31"/>
    </location>
</feature>
<keyword evidence="1" id="KW-0863">Zinc-finger</keyword>
<feature type="compositionally biased region" description="Low complexity" evidence="2">
    <location>
        <begin position="347"/>
        <end position="363"/>
    </location>
</feature>
<feature type="compositionally biased region" description="Polar residues" evidence="2">
    <location>
        <begin position="277"/>
        <end position="291"/>
    </location>
</feature>
<organism evidence="5 6">
    <name type="scientific">Tanacetum coccineum</name>
    <dbReference type="NCBI Taxonomy" id="301880"/>
    <lineage>
        <taxon>Eukaryota</taxon>
        <taxon>Viridiplantae</taxon>
        <taxon>Streptophyta</taxon>
        <taxon>Embryophyta</taxon>
        <taxon>Tracheophyta</taxon>
        <taxon>Spermatophyta</taxon>
        <taxon>Magnoliopsida</taxon>
        <taxon>eudicotyledons</taxon>
        <taxon>Gunneridae</taxon>
        <taxon>Pentapetalae</taxon>
        <taxon>asterids</taxon>
        <taxon>campanulids</taxon>
        <taxon>Asterales</taxon>
        <taxon>Asteraceae</taxon>
        <taxon>Asteroideae</taxon>
        <taxon>Anthemideae</taxon>
        <taxon>Anthemidinae</taxon>
        <taxon>Tanacetum</taxon>
    </lineage>
</organism>
<feature type="compositionally biased region" description="Basic and acidic residues" evidence="2">
    <location>
        <begin position="264"/>
        <end position="276"/>
    </location>
</feature>
<evidence type="ECO:0000259" key="4">
    <source>
        <dbReference type="PROSITE" id="PS50878"/>
    </source>
</evidence>
<comment type="caution">
    <text evidence="5">The sequence shown here is derived from an EMBL/GenBank/DDBJ whole genome shotgun (WGS) entry which is preliminary data.</text>
</comment>
<dbReference type="Pfam" id="PF00098">
    <property type="entry name" value="zf-CCHC"/>
    <property type="match status" value="2"/>
</dbReference>
<dbReference type="Gene3D" id="2.40.70.10">
    <property type="entry name" value="Acid Proteases"/>
    <property type="match status" value="1"/>
</dbReference>
<evidence type="ECO:0000259" key="3">
    <source>
        <dbReference type="PROSITE" id="PS50158"/>
    </source>
</evidence>
<dbReference type="Pfam" id="PF08284">
    <property type="entry name" value="RVP_2"/>
    <property type="match status" value="1"/>
</dbReference>
<dbReference type="SUPFAM" id="SSF57756">
    <property type="entry name" value="Retrovirus zinc finger-like domains"/>
    <property type="match status" value="1"/>
</dbReference>
<evidence type="ECO:0000313" key="6">
    <source>
        <dbReference type="Proteomes" id="UP001151760"/>
    </source>
</evidence>
<dbReference type="Pfam" id="PF00078">
    <property type="entry name" value="RVT_1"/>
    <property type="match status" value="1"/>
</dbReference>
<reference evidence="5" key="1">
    <citation type="journal article" date="2022" name="Int. J. Mol. Sci.">
        <title>Draft Genome of Tanacetum Coccineum: Genomic Comparison of Closely Related Tanacetum-Family Plants.</title>
        <authorList>
            <person name="Yamashiro T."/>
            <person name="Shiraishi A."/>
            <person name="Nakayama K."/>
            <person name="Satake H."/>
        </authorList>
    </citation>
    <scope>NUCLEOTIDE SEQUENCE</scope>
</reference>
<keyword evidence="5" id="KW-0695">RNA-directed DNA polymerase</keyword>
<dbReference type="PROSITE" id="PS50878">
    <property type="entry name" value="RT_POL"/>
    <property type="match status" value="1"/>
</dbReference>
<dbReference type="Gene3D" id="4.10.60.10">
    <property type="entry name" value="Zinc finger, CCHC-type"/>
    <property type="match status" value="1"/>
</dbReference>
<dbReference type="InterPro" id="IPR036875">
    <property type="entry name" value="Znf_CCHC_sf"/>
</dbReference>
<reference evidence="5" key="2">
    <citation type="submission" date="2022-01" db="EMBL/GenBank/DDBJ databases">
        <authorList>
            <person name="Yamashiro T."/>
            <person name="Shiraishi A."/>
            <person name="Satake H."/>
            <person name="Nakayama K."/>
        </authorList>
    </citation>
    <scope>NUCLEOTIDE SEQUENCE</scope>
</reference>
<dbReference type="SUPFAM" id="SSF50630">
    <property type="entry name" value="Acid proteases"/>
    <property type="match status" value="1"/>
</dbReference>
<dbReference type="PANTHER" id="PTHR24559">
    <property type="entry name" value="TRANSPOSON TY3-I GAG-POL POLYPROTEIN"/>
    <property type="match status" value="1"/>
</dbReference>
<dbReference type="Pfam" id="PF03732">
    <property type="entry name" value="Retrotrans_gag"/>
    <property type="match status" value="1"/>
</dbReference>
<feature type="region of interest" description="Disordered" evidence="2">
    <location>
        <begin position="1"/>
        <end position="39"/>
    </location>
</feature>
<dbReference type="PROSITE" id="PS00141">
    <property type="entry name" value="ASP_PROTEASE"/>
    <property type="match status" value="1"/>
</dbReference>
<accession>A0ABQ5HXV2</accession>
<dbReference type="InterPro" id="IPR043128">
    <property type="entry name" value="Rev_trsase/Diguanyl_cyclase"/>
</dbReference>
<dbReference type="SUPFAM" id="SSF56672">
    <property type="entry name" value="DNA/RNA polymerases"/>
    <property type="match status" value="1"/>
</dbReference>
<gene>
    <name evidence="5" type="ORF">Tco_1081005</name>
</gene>
<dbReference type="EMBL" id="BQNB010020083">
    <property type="protein sequence ID" value="GJT92160.1"/>
    <property type="molecule type" value="Genomic_DNA"/>
</dbReference>
<feature type="domain" description="CCHC-type" evidence="3">
    <location>
        <begin position="325"/>
        <end position="341"/>
    </location>
</feature>
<dbReference type="Gene3D" id="3.10.10.10">
    <property type="entry name" value="HIV Type 1 Reverse Transcriptase, subunit A, domain 1"/>
    <property type="match status" value="1"/>
</dbReference>
<dbReference type="InterPro" id="IPR001878">
    <property type="entry name" value="Znf_CCHC"/>
</dbReference>
<keyword evidence="1" id="KW-0479">Metal-binding</keyword>
<name>A0ABQ5HXV2_9ASTR</name>
<keyword evidence="5" id="KW-0548">Nucleotidyltransferase</keyword>
<dbReference type="GO" id="GO:0003964">
    <property type="term" value="F:RNA-directed DNA polymerase activity"/>
    <property type="evidence" value="ECO:0007669"/>
    <property type="project" value="UniProtKB-KW"/>
</dbReference>
<dbReference type="Gene3D" id="3.30.70.270">
    <property type="match status" value="1"/>
</dbReference>
<dbReference type="InterPro" id="IPR001969">
    <property type="entry name" value="Aspartic_peptidase_AS"/>
</dbReference>
<feature type="domain" description="CCHC-type" evidence="3">
    <location>
        <begin position="376"/>
        <end position="391"/>
    </location>
</feature>
<evidence type="ECO:0000256" key="1">
    <source>
        <dbReference type="PROSITE-ProRule" id="PRU00047"/>
    </source>
</evidence>
<feature type="region of interest" description="Disordered" evidence="2">
    <location>
        <begin position="264"/>
        <end position="305"/>
    </location>
</feature>
<dbReference type="InterPro" id="IPR021109">
    <property type="entry name" value="Peptidase_aspartic_dom_sf"/>
</dbReference>
<dbReference type="SMART" id="SM00343">
    <property type="entry name" value="ZnF_C2HC"/>
    <property type="match status" value="2"/>
</dbReference>
<dbReference type="InterPro" id="IPR053134">
    <property type="entry name" value="RNA-dir_DNA_polymerase"/>
</dbReference>
<feature type="region of interest" description="Disordered" evidence="2">
    <location>
        <begin position="340"/>
        <end position="367"/>
    </location>
</feature>
<dbReference type="PROSITE" id="PS50158">
    <property type="entry name" value="ZF_CCHC"/>
    <property type="match status" value="2"/>
</dbReference>